<sequence length="101" mass="11739">MPWFKRVWVVQEAALAKSCVSLWGREQMNIAELYELCHWLGHRKDMAATTVVSAKRSVVANGFLFDRIVWTSDAIMWRNFGLETAQWDKDHLGNETLIDQL</sequence>
<evidence type="ECO:0008006" key="3">
    <source>
        <dbReference type="Google" id="ProtNLM"/>
    </source>
</evidence>
<name>A0AA39ZZ39_9PEZI</name>
<dbReference type="EMBL" id="JAUIRO010000007">
    <property type="protein sequence ID" value="KAK0706074.1"/>
    <property type="molecule type" value="Genomic_DNA"/>
</dbReference>
<dbReference type="AlphaFoldDB" id="A0AA39ZZ39"/>
<organism evidence="1 2">
    <name type="scientific">Lasiosphaeria miniovina</name>
    <dbReference type="NCBI Taxonomy" id="1954250"/>
    <lineage>
        <taxon>Eukaryota</taxon>
        <taxon>Fungi</taxon>
        <taxon>Dikarya</taxon>
        <taxon>Ascomycota</taxon>
        <taxon>Pezizomycotina</taxon>
        <taxon>Sordariomycetes</taxon>
        <taxon>Sordariomycetidae</taxon>
        <taxon>Sordariales</taxon>
        <taxon>Lasiosphaeriaceae</taxon>
        <taxon>Lasiosphaeria</taxon>
    </lineage>
</organism>
<evidence type="ECO:0000313" key="1">
    <source>
        <dbReference type="EMBL" id="KAK0706074.1"/>
    </source>
</evidence>
<proteinExistence type="predicted"/>
<comment type="caution">
    <text evidence="1">The sequence shown here is derived from an EMBL/GenBank/DDBJ whole genome shotgun (WGS) entry which is preliminary data.</text>
</comment>
<keyword evidence="2" id="KW-1185">Reference proteome</keyword>
<protein>
    <recommendedName>
        <fullName evidence="3">Heterokaryon incompatibility domain-containing protein</fullName>
    </recommendedName>
</protein>
<accession>A0AA39ZZ39</accession>
<evidence type="ECO:0000313" key="2">
    <source>
        <dbReference type="Proteomes" id="UP001172101"/>
    </source>
</evidence>
<gene>
    <name evidence="1" type="ORF">B0T26DRAFT_679804</name>
</gene>
<reference evidence="1" key="1">
    <citation type="submission" date="2023-06" db="EMBL/GenBank/DDBJ databases">
        <title>Genome-scale phylogeny and comparative genomics of the fungal order Sordariales.</title>
        <authorList>
            <consortium name="Lawrence Berkeley National Laboratory"/>
            <person name="Hensen N."/>
            <person name="Bonometti L."/>
            <person name="Westerberg I."/>
            <person name="Brannstrom I.O."/>
            <person name="Guillou S."/>
            <person name="Cros-Aarteil S."/>
            <person name="Calhoun S."/>
            <person name="Haridas S."/>
            <person name="Kuo A."/>
            <person name="Mondo S."/>
            <person name="Pangilinan J."/>
            <person name="Riley R."/>
            <person name="LaButti K."/>
            <person name="Andreopoulos B."/>
            <person name="Lipzen A."/>
            <person name="Chen C."/>
            <person name="Yanf M."/>
            <person name="Daum C."/>
            <person name="Ng V."/>
            <person name="Clum A."/>
            <person name="Steindorff A."/>
            <person name="Ohm R."/>
            <person name="Martin F."/>
            <person name="Silar P."/>
            <person name="Natvig D."/>
            <person name="Lalanne C."/>
            <person name="Gautier V."/>
            <person name="Ament-velasquez S.L."/>
            <person name="Kruys A."/>
            <person name="Hutchinson M.I."/>
            <person name="Powell A.J."/>
            <person name="Barry K."/>
            <person name="Miller A.N."/>
            <person name="Grigoriev I.V."/>
            <person name="Debuchy R."/>
            <person name="Gladieux P."/>
            <person name="Thoren M.H."/>
            <person name="Johannesson H."/>
        </authorList>
    </citation>
    <scope>NUCLEOTIDE SEQUENCE</scope>
    <source>
        <strain evidence="1">SMH2392-1A</strain>
    </source>
</reference>
<dbReference type="GeneID" id="85323666"/>
<dbReference type="RefSeq" id="XP_060291168.1">
    <property type="nucleotide sequence ID" value="XM_060440396.1"/>
</dbReference>
<dbReference type="Proteomes" id="UP001172101">
    <property type="component" value="Unassembled WGS sequence"/>
</dbReference>